<organism evidence="6 7">
    <name type="scientific">Nitrococcus mobilis Nb-231</name>
    <dbReference type="NCBI Taxonomy" id="314278"/>
    <lineage>
        <taxon>Bacteria</taxon>
        <taxon>Pseudomonadati</taxon>
        <taxon>Pseudomonadota</taxon>
        <taxon>Gammaproteobacteria</taxon>
        <taxon>Chromatiales</taxon>
        <taxon>Ectothiorhodospiraceae</taxon>
        <taxon>Nitrococcus</taxon>
    </lineage>
</organism>
<accession>A4BTN9</accession>
<dbReference type="NCBIfam" id="NF005602">
    <property type="entry name" value="PRK07338.1"/>
    <property type="match status" value="1"/>
</dbReference>
<dbReference type="PIRSF" id="PIRSF037238">
    <property type="entry name" value="Carboxypeptidase_G2"/>
    <property type="match status" value="1"/>
</dbReference>
<dbReference type="PANTHER" id="PTHR43808:SF9">
    <property type="entry name" value="BLL0789 PROTEIN"/>
    <property type="match status" value="1"/>
</dbReference>
<dbReference type="STRING" id="314278.NB231_03722"/>
<dbReference type="SUPFAM" id="SSF55031">
    <property type="entry name" value="Bacterial exopeptidase dimerisation domain"/>
    <property type="match status" value="1"/>
</dbReference>
<dbReference type="EMBL" id="AAOF01000015">
    <property type="protein sequence ID" value="EAR20853.1"/>
    <property type="molecule type" value="Genomic_DNA"/>
</dbReference>
<protein>
    <recommendedName>
        <fullName evidence="5">Peptidase M20 dimerisation domain-containing protein</fullName>
    </recommendedName>
</protein>
<dbReference type="InterPro" id="IPR002933">
    <property type="entry name" value="Peptidase_M20"/>
</dbReference>
<keyword evidence="2" id="KW-0378">Hydrolase</keyword>
<dbReference type="Gene3D" id="3.30.70.360">
    <property type="match status" value="1"/>
</dbReference>
<dbReference type="Pfam" id="PF07687">
    <property type="entry name" value="M20_dimer"/>
    <property type="match status" value="1"/>
</dbReference>
<evidence type="ECO:0000259" key="5">
    <source>
        <dbReference type="Pfam" id="PF07687"/>
    </source>
</evidence>
<dbReference type="Proteomes" id="UP000003374">
    <property type="component" value="Unassembled WGS sequence"/>
</dbReference>
<dbReference type="InterPro" id="IPR050072">
    <property type="entry name" value="Peptidase_M20A"/>
</dbReference>
<reference evidence="6 7" key="1">
    <citation type="submission" date="2006-02" db="EMBL/GenBank/DDBJ databases">
        <authorList>
            <person name="Waterbury J."/>
            <person name="Ferriera S."/>
            <person name="Johnson J."/>
            <person name="Kravitz S."/>
            <person name="Halpern A."/>
            <person name="Remington K."/>
            <person name="Beeson K."/>
            <person name="Tran B."/>
            <person name="Rogers Y.-H."/>
            <person name="Friedman R."/>
            <person name="Venter J.C."/>
        </authorList>
    </citation>
    <scope>NUCLEOTIDE SEQUENCE [LARGE SCALE GENOMIC DNA]</scope>
    <source>
        <strain evidence="6 7">Nb-231</strain>
    </source>
</reference>
<dbReference type="InterPro" id="IPR017150">
    <property type="entry name" value="Pept_M20_glutamate_carboxypep"/>
</dbReference>
<evidence type="ECO:0000313" key="7">
    <source>
        <dbReference type="Proteomes" id="UP000003374"/>
    </source>
</evidence>
<dbReference type="InterPro" id="IPR011650">
    <property type="entry name" value="Peptidase_M20_dimer"/>
</dbReference>
<feature type="active site" description="Proton acceptor" evidence="4">
    <location>
        <position position="195"/>
    </location>
</feature>
<feature type="active site" evidence="4">
    <location>
        <position position="134"/>
    </location>
</feature>
<comment type="caution">
    <text evidence="6">The sequence shown here is derived from an EMBL/GenBank/DDBJ whole genome shotgun (WGS) entry which is preliminary data.</text>
</comment>
<gene>
    <name evidence="6" type="ORF">NB231_03722</name>
</gene>
<dbReference type="SUPFAM" id="SSF53187">
    <property type="entry name" value="Zn-dependent exopeptidases"/>
    <property type="match status" value="1"/>
</dbReference>
<feature type="domain" description="Peptidase M20 dimerisation" evidence="5">
    <location>
        <begin position="231"/>
        <end position="325"/>
    </location>
</feature>
<dbReference type="Gene3D" id="3.40.630.10">
    <property type="entry name" value="Zn peptidases"/>
    <property type="match status" value="1"/>
</dbReference>
<dbReference type="Pfam" id="PF01546">
    <property type="entry name" value="Peptidase_M20"/>
    <property type="match status" value="1"/>
</dbReference>
<dbReference type="AlphaFoldDB" id="A4BTN9"/>
<dbReference type="InterPro" id="IPR036264">
    <property type="entry name" value="Bact_exopeptidase_dim_dom"/>
</dbReference>
<evidence type="ECO:0000256" key="3">
    <source>
        <dbReference type="ARBA" id="ARBA00023285"/>
    </source>
</evidence>
<evidence type="ECO:0000256" key="1">
    <source>
        <dbReference type="ARBA" id="ARBA00022723"/>
    </source>
</evidence>
<dbReference type="PANTHER" id="PTHR43808">
    <property type="entry name" value="ACETYLORNITHINE DEACETYLASE"/>
    <property type="match status" value="1"/>
</dbReference>
<sequence length="444" mass="47422">MGGLVQASRALSVRLPNTTVKRTAGAEWTIVAELKTLTSHLDWLEAQYDEMVANLAYLANINSGSYNIVGLERIAAELSHLFGGLGGQVHRVALEPTVRIGDDGEPRVCEFGPLLNVYKHPSAPLRVLLVGHMDTVFGTEHAFQRVERVSPTQLKGPGVADLKGGLLVMLKALECLERSPWAGRLGWEVVLNPDEELGSPGSAAHLRAAAGRNHLGLVYEPAMANGALAAARKGSGNFTAVVRGRAAHAGREHHLGRNALRAAADFLIAVDELNARRSGVTVNPGFIRGGGPVNVVPDRAVVRFNIRLSDPVDEAWVLERLAAINQVINARDGITLALHGDFGRKPKVLDAAHRRLFDWVRRCGRTLGLNITWRDTGGCCDGNNLSAAGLPNIDTMGVIGGGLHSVDEYVELPSLIERSRLSALLLLGLASGRCDGAAFKGEAP</sequence>
<keyword evidence="1" id="KW-0479">Metal-binding</keyword>
<evidence type="ECO:0000313" key="6">
    <source>
        <dbReference type="EMBL" id="EAR20853.1"/>
    </source>
</evidence>
<dbReference type="HOGENOM" id="CLU_021802_7_0_6"/>
<evidence type="ECO:0000256" key="2">
    <source>
        <dbReference type="ARBA" id="ARBA00022801"/>
    </source>
</evidence>
<dbReference type="eggNOG" id="COG0624">
    <property type="taxonomic scope" value="Bacteria"/>
</dbReference>
<keyword evidence="3" id="KW-0170">Cobalt</keyword>
<keyword evidence="7" id="KW-1185">Reference proteome</keyword>
<name>A4BTN9_9GAMM</name>
<dbReference type="GO" id="GO:0016787">
    <property type="term" value="F:hydrolase activity"/>
    <property type="evidence" value="ECO:0007669"/>
    <property type="project" value="UniProtKB-KW"/>
</dbReference>
<evidence type="ECO:0000256" key="4">
    <source>
        <dbReference type="PIRSR" id="PIRSR037238-1"/>
    </source>
</evidence>
<proteinExistence type="predicted"/>